<reference evidence="2 3" key="1">
    <citation type="submission" date="2015-09" db="EMBL/GenBank/DDBJ databases">
        <title>Draft genome sequence of Kouleothrix aurantiaca JCM 19913.</title>
        <authorList>
            <person name="Hemp J."/>
        </authorList>
    </citation>
    <scope>NUCLEOTIDE SEQUENCE [LARGE SCALE GENOMIC DNA]</scope>
    <source>
        <strain evidence="2 3">COM-B</strain>
    </source>
</reference>
<keyword evidence="1" id="KW-1133">Transmembrane helix</keyword>
<comment type="caution">
    <text evidence="2">The sequence shown here is derived from an EMBL/GenBank/DDBJ whole genome shotgun (WGS) entry which is preliminary data.</text>
</comment>
<dbReference type="Proteomes" id="UP000050509">
    <property type="component" value="Unassembled WGS sequence"/>
</dbReference>
<evidence type="ECO:0000256" key="1">
    <source>
        <dbReference type="SAM" id="Phobius"/>
    </source>
</evidence>
<keyword evidence="3" id="KW-1185">Reference proteome</keyword>
<dbReference type="EMBL" id="LJCR01001444">
    <property type="protein sequence ID" value="KPV50349.1"/>
    <property type="molecule type" value="Genomic_DNA"/>
</dbReference>
<keyword evidence="1" id="KW-0472">Membrane</keyword>
<proteinExistence type="predicted"/>
<name>A0A0N8PRM6_9CHLR</name>
<evidence type="ECO:0000313" key="3">
    <source>
        <dbReference type="Proteomes" id="UP000050509"/>
    </source>
</evidence>
<accession>A0A0N8PRM6</accession>
<dbReference type="AlphaFoldDB" id="A0A0N8PRM6"/>
<gene>
    <name evidence="2" type="ORF">SE17_27460</name>
</gene>
<feature type="transmembrane region" description="Helical" evidence="1">
    <location>
        <begin position="12"/>
        <end position="37"/>
    </location>
</feature>
<protein>
    <submittedName>
        <fullName evidence="2">Uncharacterized protein</fullName>
    </submittedName>
</protein>
<evidence type="ECO:0000313" key="2">
    <source>
        <dbReference type="EMBL" id="KPV50349.1"/>
    </source>
</evidence>
<keyword evidence="1" id="KW-0812">Transmembrane</keyword>
<sequence length="104" mass="11561">MSEAEQAQRRWPGWALLVATLLVIVMLACPLAGLGVWRGALALPWFEQSLGGARLVGYSTWNAGCEPYTGCAPTREESYVVWLVYETQPADKRAYRLVRVPIAH</sequence>
<organism evidence="2 3">
    <name type="scientific">Kouleothrix aurantiaca</name>
    <dbReference type="NCBI Taxonomy" id="186479"/>
    <lineage>
        <taxon>Bacteria</taxon>
        <taxon>Bacillati</taxon>
        <taxon>Chloroflexota</taxon>
        <taxon>Chloroflexia</taxon>
        <taxon>Chloroflexales</taxon>
        <taxon>Roseiflexineae</taxon>
        <taxon>Roseiflexaceae</taxon>
        <taxon>Kouleothrix</taxon>
    </lineage>
</organism>